<reference evidence="1" key="1">
    <citation type="journal article" date="2022" name="bioRxiv">
        <title>Sequencing and chromosome-scale assembly of the giantPleurodeles waltlgenome.</title>
        <authorList>
            <person name="Brown T."/>
            <person name="Elewa A."/>
            <person name="Iarovenko S."/>
            <person name="Subramanian E."/>
            <person name="Araus A.J."/>
            <person name="Petzold A."/>
            <person name="Susuki M."/>
            <person name="Suzuki K.-i.T."/>
            <person name="Hayashi T."/>
            <person name="Toyoda A."/>
            <person name="Oliveira C."/>
            <person name="Osipova E."/>
            <person name="Leigh N.D."/>
            <person name="Simon A."/>
            <person name="Yun M.H."/>
        </authorList>
    </citation>
    <scope>NUCLEOTIDE SEQUENCE</scope>
    <source>
        <strain evidence="1">20211129_DDA</strain>
        <tissue evidence="1">Liver</tissue>
    </source>
</reference>
<keyword evidence="2" id="KW-1185">Reference proteome</keyword>
<dbReference type="EMBL" id="JANPWB010000013">
    <property type="protein sequence ID" value="KAJ1106669.1"/>
    <property type="molecule type" value="Genomic_DNA"/>
</dbReference>
<dbReference type="AlphaFoldDB" id="A0AAV7MW70"/>
<evidence type="ECO:0000313" key="1">
    <source>
        <dbReference type="EMBL" id="KAJ1106669.1"/>
    </source>
</evidence>
<dbReference type="Proteomes" id="UP001066276">
    <property type="component" value="Chromosome 9"/>
</dbReference>
<comment type="caution">
    <text evidence="1">The sequence shown here is derived from an EMBL/GenBank/DDBJ whole genome shotgun (WGS) entry which is preliminary data.</text>
</comment>
<gene>
    <name evidence="1" type="ORF">NDU88_004070</name>
</gene>
<evidence type="ECO:0000313" key="2">
    <source>
        <dbReference type="Proteomes" id="UP001066276"/>
    </source>
</evidence>
<sequence length="148" mass="16494">MTFIVLTRPAGERQRSPPVVCCHSADEACIRWCPWGTSRHLLWCSDPGRTRSRLAPEDARRLGHLLEKKVAVRETLEGPERAPEEKADCGELLVLTAALHGCGQLSAVSLSPRLYEGDPESSPCWEESHLCLLHVGPYLIRGHFFSSH</sequence>
<organism evidence="1 2">
    <name type="scientific">Pleurodeles waltl</name>
    <name type="common">Iberian ribbed newt</name>
    <dbReference type="NCBI Taxonomy" id="8319"/>
    <lineage>
        <taxon>Eukaryota</taxon>
        <taxon>Metazoa</taxon>
        <taxon>Chordata</taxon>
        <taxon>Craniata</taxon>
        <taxon>Vertebrata</taxon>
        <taxon>Euteleostomi</taxon>
        <taxon>Amphibia</taxon>
        <taxon>Batrachia</taxon>
        <taxon>Caudata</taxon>
        <taxon>Salamandroidea</taxon>
        <taxon>Salamandridae</taxon>
        <taxon>Pleurodelinae</taxon>
        <taxon>Pleurodeles</taxon>
    </lineage>
</organism>
<protein>
    <submittedName>
        <fullName evidence="1">Uncharacterized protein</fullName>
    </submittedName>
</protein>
<name>A0AAV7MW70_PLEWA</name>
<proteinExistence type="predicted"/>
<accession>A0AAV7MW70</accession>